<dbReference type="GO" id="GO:0005524">
    <property type="term" value="F:ATP binding"/>
    <property type="evidence" value="ECO:0007669"/>
    <property type="project" value="UniProtKB-KW"/>
</dbReference>
<reference evidence="5" key="1">
    <citation type="submission" date="2018-05" db="EMBL/GenBank/DDBJ databases">
        <authorList>
            <person name="Lanie J.A."/>
            <person name="Ng W.-L."/>
            <person name="Kazmierczak K.M."/>
            <person name="Andrzejewski T.M."/>
            <person name="Davidsen T.M."/>
            <person name="Wayne K.J."/>
            <person name="Tettelin H."/>
            <person name="Glass J.I."/>
            <person name="Rusch D."/>
            <person name="Podicherti R."/>
            <person name="Tsui H.-C.T."/>
            <person name="Winkler M.E."/>
        </authorList>
    </citation>
    <scope>NUCLEOTIDE SEQUENCE</scope>
</reference>
<keyword evidence="3" id="KW-0067">ATP-binding</keyword>
<protein>
    <recommendedName>
        <fullName evidence="4">Carboxyltransferase domain-containing protein</fullName>
    </recommendedName>
</protein>
<dbReference type="NCBIfam" id="TIGR00724">
    <property type="entry name" value="urea_amlyse_rel"/>
    <property type="match status" value="1"/>
</dbReference>
<gene>
    <name evidence="5" type="ORF">METZ01_LOCUS76711</name>
</gene>
<dbReference type="PANTHER" id="PTHR43309">
    <property type="entry name" value="5-OXOPROLINASE SUBUNIT C"/>
    <property type="match status" value="1"/>
</dbReference>
<evidence type="ECO:0000313" key="5">
    <source>
        <dbReference type="EMBL" id="SVA23857.1"/>
    </source>
</evidence>
<dbReference type="AlphaFoldDB" id="A0A381U8Z8"/>
<dbReference type="GO" id="GO:0016787">
    <property type="term" value="F:hydrolase activity"/>
    <property type="evidence" value="ECO:0007669"/>
    <property type="project" value="UniProtKB-KW"/>
</dbReference>
<feature type="domain" description="Carboxyltransferase" evidence="4">
    <location>
        <begin position="24"/>
        <end position="315"/>
    </location>
</feature>
<evidence type="ECO:0000256" key="2">
    <source>
        <dbReference type="ARBA" id="ARBA00022801"/>
    </source>
</evidence>
<dbReference type="Pfam" id="PF02626">
    <property type="entry name" value="CT_A_B"/>
    <property type="match status" value="1"/>
</dbReference>
<keyword evidence="2" id="KW-0378">Hydrolase</keyword>
<evidence type="ECO:0000256" key="3">
    <source>
        <dbReference type="ARBA" id="ARBA00022840"/>
    </source>
</evidence>
<accession>A0A381U8Z8</accession>
<name>A0A381U8Z8_9ZZZZ</name>
<dbReference type="SUPFAM" id="SSF50891">
    <property type="entry name" value="Cyclophilin-like"/>
    <property type="match status" value="1"/>
</dbReference>
<dbReference type="InterPro" id="IPR052708">
    <property type="entry name" value="PxpC"/>
</dbReference>
<dbReference type="Gene3D" id="2.40.100.10">
    <property type="entry name" value="Cyclophilin-like"/>
    <property type="match status" value="1"/>
</dbReference>
<proteinExistence type="predicted"/>
<keyword evidence="1" id="KW-0547">Nucleotide-binding</keyword>
<dbReference type="InterPro" id="IPR029000">
    <property type="entry name" value="Cyclophilin-like_dom_sf"/>
</dbReference>
<dbReference type="SMART" id="SM00797">
    <property type="entry name" value="AHS2"/>
    <property type="match status" value="1"/>
</dbReference>
<dbReference type="EMBL" id="UINC01005838">
    <property type="protein sequence ID" value="SVA23857.1"/>
    <property type="molecule type" value="Genomic_DNA"/>
</dbReference>
<organism evidence="5">
    <name type="scientific">marine metagenome</name>
    <dbReference type="NCBI Taxonomy" id="408172"/>
    <lineage>
        <taxon>unclassified sequences</taxon>
        <taxon>metagenomes</taxon>
        <taxon>ecological metagenomes</taxon>
    </lineage>
</organism>
<sequence length="374" mass="41150">MVKVIKKGLETSVQDYPGRIGTLNLGFPSSGPMDSWSFRLANVLVENEPGTAALECQFMGPTLKFDSNRTIAITGADMSPKVDGTPVPLWESIEVKKDQTLEMSFATIGARSYIAFSGGINTNPWLGSRSTFHKAGVGGIEGKAIQDGQILPLNKSKAVGERKIKKTSIPVMSTNKKWSVEVVKGPNDDWVDEKGHKMFLSSNWKLQSKSDRTGYRLEGPKWSFTEKATNKGLEHGTFPSNIIDQGYPMGAINLAGQTPIILVNDGPSMGGFIVPYTVPSASFWKLGQAKPGDSFNFVEISVEKAQELRTEQSAICSEASLSSSKKENILTDKPTIKIENIKIIDFDKEKMNEKIRSKIMEKKGMKNIKVKFFD</sequence>
<evidence type="ECO:0000256" key="1">
    <source>
        <dbReference type="ARBA" id="ARBA00022741"/>
    </source>
</evidence>
<dbReference type="PANTHER" id="PTHR43309:SF5">
    <property type="entry name" value="5-OXOPROLINASE SUBUNIT C"/>
    <property type="match status" value="1"/>
</dbReference>
<dbReference type="InterPro" id="IPR003778">
    <property type="entry name" value="CT_A_B"/>
</dbReference>
<evidence type="ECO:0000259" key="4">
    <source>
        <dbReference type="SMART" id="SM00797"/>
    </source>
</evidence>